<dbReference type="SUPFAM" id="SSF48726">
    <property type="entry name" value="Immunoglobulin"/>
    <property type="match status" value="1"/>
</dbReference>
<keyword evidence="8" id="KW-1185">Reference proteome</keyword>
<evidence type="ECO:0000256" key="2">
    <source>
        <dbReference type="ARBA" id="ARBA00022859"/>
    </source>
</evidence>
<protein>
    <recommendedName>
        <fullName evidence="6">Ig-like domain-containing protein</fullName>
    </recommendedName>
</protein>
<dbReference type="GeneTree" id="ENSGT00940000154542"/>
<dbReference type="PROSITE" id="PS50835">
    <property type="entry name" value="IG_LIKE"/>
    <property type="match status" value="1"/>
</dbReference>
<dbReference type="PANTHER" id="PTHR23268">
    <property type="entry name" value="T-CELL RECEPTOR BETA CHAIN"/>
    <property type="match status" value="1"/>
</dbReference>
<dbReference type="PANTHER" id="PTHR23268:SF42">
    <property type="entry name" value="T CELL RECEPTOR BETA VARIABLE 10-1-RELATED"/>
    <property type="match status" value="1"/>
</dbReference>
<feature type="domain" description="Ig-like" evidence="6">
    <location>
        <begin position="58"/>
        <end position="153"/>
    </location>
</feature>
<dbReference type="GO" id="GO:0005886">
    <property type="term" value="C:plasma membrane"/>
    <property type="evidence" value="ECO:0007669"/>
    <property type="project" value="TreeGrafter"/>
</dbReference>
<evidence type="ECO:0000256" key="5">
    <source>
        <dbReference type="SAM" id="SignalP"/>
    </source>
</evidence>
<keyword evidence="1 5" id="KW-0732">Signal</keyword>
<evidence type="ECO:0000256" key="3">
    <source>
        <dbReference type="ARBA" id="ARBA00023130"/>
    </source>
</evidence>
<dbReference type="GO" id="GO:0007166">
    <property type="term" value="P:cell surface receptor signaling pathway"/>
    <property type="evidence" value="ECO:0007669"/>
    <property type="project" value="TreeGrafter"/>
</dbReference>
<dbReference type="Ensembl" id="ENSMSIT00000005389.1">
    <property type="protein sequence ID" value="ENSMSIP00000004245.1"/>
    <property type="gene ID" value="ENSMSIG00000003904.1"/>
</dbReference>
<dbReference type="InterPro" id="IPR013783">
    <property type="entry name" value="Ig-like_fold"/>
</dbReference>
<name>A0A8C6MQ25_MUSSI</name>
<evidence type="ECO:0000313" key="7">
    <source>
        <dbReference type="Ensembl" id="ENSMSIP00000004245.1"/>
    </source>
</evidence>
<evidence type="ECO:0000259" key="6">
    <source>
        <dbReference type="PROSITE" id="PS50835"/>
    </source>
</evidence>
<dbReference type="Proteomes" id="UP000694415">
    <property type="component" value="Unplaced"/>
</dbReference>
<keyword evidence="3" id="KW-1064">Adaptive immunity</keyword>
<dbReference type="Pfam" id="PF07686">
    <property type="entry name" value="V-set"/>
    <property type="match status" value="1"/>
</dbReference>
<evidence type="ECO:0000313" key="8">
    <source>
        <dbReference type="Proteomes" id="UP000694415"/>
    </source>
</evidence>
<dbReference type="AlphaFoldDB" id="A0A8C6MQ25"/>
<feature type="signal peptide" evidence="5">
    <location>
        <begin position="1"/>
        <end position="31"/>
    </location>
</feature>
<proteinExistence type="predicted"/>
<keyword evidence="4" id="KW-0393">Immunoglobulin domain</keyword>
<dbReference type="CDD" id="cd05899">
    <property type="entry name" value="IgV_TCR_beta"/>
    <property type="match status" value="1"/>
</dbReference>
<dbReference type="InterPro" id="IPR007110">
    <property type="entry name" value="Ig-like_dom"/>
</dbReference>
<dbReference type="InterPro" id="IPR050413">
    <property type="entry name" value="TCR_beta_variable"/>
</dbReference>
<dbReference type="GO" id="GO:0002250">
    <property type="term" value="P:adaptive immune response"/>
    <property type="evidence" value="ECO:0007669"/>
    <property type="project" value="UniProtKB-KW"/>
</dbReference>
<dbReference type="InterPro" id="IPR036179">
    <property type="entry name" value="Ig-like_dom_sf"/>
</dbReference>
<sequence length="153" mass="17021">MSNTAFPDPAWNTTLLSWVALFLLGTRLEHTRTCLGPKMGSRLFFVLSSLLCSKHMEAAVTQSPRSKVTVTGGKVTLSCDQTNNHNNMYWYRQDMGHGLRLIHYSYGADSTEKGDIPDGYKASRPSQKEFSLILELATPSQTSMYFCASSDAQ</sequence>
<organism evidence="7 8">
    <name type="scientific">Mus spicilegus</name>
    <name type="common">Mound-building mouse</name>
    <dbReference type="NCBI Taxonomy" id="10103"/>
    <lineage>
        <taxon>Eukaryota</taxon>
        <taxon>Metazoa</taxon>
        <taxon>Chordata</taxon>
        <taxon>Craniata</taxon>
        <taxon>Vertebrata</taxon>
        <taxon>Euteleostomi</taxon>
        <taxon>Mammalia</taxon>
        <taxon>Eutheria</taxon>
        <taxon>Euarchontoglires</taxon>
        <taxon>Glires</taxon>
        <taxon>Rodentia</taxon>
        <taxon>Myomorpha</taxon>
        <taxon>Muroidea</taxon>
        <taxon>Muridae</taxon>
        <taxon>Murinae</taxon>
        <taxon>Mus</taxon>
        <taxon>Mus</taxon>
    </lineage>
</organism>
<feature type="chain" id="PRO_5034163479" description="Ig-like domain-containing protein" evidence="5">
    <location>
        <begin position="32"/>
        <end position="153"/>
    </location>
</feature>
<dbReference type="Gene3D" id="2.60.40.10">
    <property type="entry name" value="Immunoglobulins"/>
    <property type="match status" value="1"/>
</dbReference>
<reference evidence="7" key="1">
    <citation type="submission" date="2025-08" db="UniProtKB">
        <authorList>
            <consortium name="Ensembl"/>
        </authorList>
    </citation>
    <scope>IDENTIFICATION</scope>
</reference>
<evidence type="ECO:0000256" key="4">
    <source>
        <dbReference type="ARBA" id="ARBA00023319"/>
    </source>
</evidence>
<accession>A0A8C6MQ25</accession>
<evidence type="ECO:0000256" key="1">
    <source>
        <dbReference type="ARBA" id="ARBA00022729"/>
    </source>
</evidence>
<reference evidence="7" key="2">
    <citation type="submission" date="2025-09" db="UniProtKB">
        <authorList>
            <consortium name="Ensembl"/>
        </authorList>
    </citation>
    <scope>IDENTIFICATION</scope>
</reference>
<dbReference type="InterPro" id="IPR013106">
    <property type="entry name" value="Ig_V-set"/>
</dbReference>
<keyword evidence="2" id="KW-0391">Immunity</keyword>
<dbReference type="SMART" id="SM00406">
    <property type="entry name" value="IGv"/>
    <property type="match status" value="1"/>
</dbReference>